<dbReference type="PIRSF" id="PIRSF038958">
    <property type="entry name" value="PG_synth_SpoVB"/>
    <property type="match status" value="1"/>
</dbReference>
<keyword evidence="2" id="KW-1003">Cell membrane</keyword>
<keyword evidence="4 6" id="KW-1133">Transmembrane helix</keyword>
<evidence type="ECO:0000256" key="5">
    <source>
        <dbReference type="ARBA" id="ARBA00023136"/>
    </source>
</evidence>
<feature type="transmembrane region" description="Helical" evidence="6">
    <location>
        <begin position="113"/>
        <end position="133"/>
    </location>
</feature>
<evidence type="ECO:0000256" key="3">
    <source>
        <dbReference type="ARBA" id="ARBA00022692"/>
    </source>
</evidence>
<feature type="transmembrane region" description="Helical" evidence="6">
    <location>
        <begin position="352"/>
        <end position="373"/>
    </location>
</feature>
<evidence type="ECO:0000313" key="8">
    <source>
        <dbReference type="Proteomes" id="UP000004335"/>
    </source>
</evidence>
<protein>
    <submittedName>
        <fullName evidence="7">Polysaccharide biosynthesis protein</fullName>
    </submittedName>
</protein>
<feature type="transmembrane region" description="Helical" evidence="6">
    <location>
        <begin position="29"/>
        <end position="52"/>
    </location>
</feature>
<feature type="transmembrane region" description="Helical" evidence="6">
    <location>
        <begin position="139"/>
        <end position="160"/>
    </location>
</feature>
<name>A0A828RE59_LIMRT</name>
<feature type="transmembrane region" description="Helical" evidence="6">
    <location>
        <begin position="508"/>
        <end position="528"/>
    </location>
</feature>
<dbReference type="PANTHER" id="PTHR30250">
    <property type="entry name" value="PST FAMILY PREDICTED COLANIC ACID TRANSPORTER"/>
    <property type="match status" value="1"/>
</dbReference>
<proteinExistence type="predicted"/>
<evidence type="ECO:0000256" key="1">
    <source>
        <dbReference type="ARBA" id="ARBA00004651"/>
    </source>
</evidence>
<comment type="subcellular location">
    <subcellularLocation>
        <location evidence="1">Cell membrane</location>
        <topology evidence="1">Multi-pass membrane protein</topology>
    </subcellularLocation>
</comment>
<accession>A0A828RE59</accession>
<feature type="transmembrane region" description="Helical" evidence="6">
    <location>
        <begin position="181"/>
        <end position="199"/>
    </location>
</feature>
<evidence type="ECO:0000256" key="2">
    <source>
        <dbReference type="ARBA" id="ARBA00022475"/>
    </source>
</evidence>
<feature type="transmembrane region" description="Helical" evidence="6">
    <location>
        <begin position="211"/>
        <end position="230"/>
    </location>
</feature>
<dbReference type="GO" id="GO:0005886">
    <property type="term" value="C:plasma membrane"/>
    <property type="evidence" value="ECO:0007669"/>
    <property type="project" value="UniProtKB-SubCell"/>
</dbReference>
<organism evidence="7 8">
    <name type="scientific">Limosilactobacillus reuteri MM4-1A</name>
    <dbReference type="NCBI Taxonomy" id="548485"/>
    <lineage>
        <taxon>Bacteria</taxon>
        <taxon>Bacillati</taxon>
        <taxon>Bacillota</taxon>
        <taxon>Bacilli</taxon>
        <taxon>Lactobacillales</taxon>
        <taxon>Lactobacillaceae</taxon>
        <taxon>Limosilactobacillus</taxon>
    </lineage>
</organism>
<feature type="transmembrane region" description="Helical" evidence="6">
    <location>
        <begin position="480"/>
        <end position="502"/>
    </location>
</feature>
<reference evidence="7 8" key="1">
    <citation type="submission" date="2011-01" db="EMBL/GenBank/DDBJ databases">
        <authorList>
            <person name="Muzny D."/>
            <person name="Qin X."/>
            <person name="Buhay C."/>
            <person name="Dugan-Rocha S."/>
            <person name="Ding Y."/>
            <person name="Chen G."/>
            <person name="Hawes A."/>
            <person name="Holder M."/>
            <person name="Jhangiani S."/>
            <person name="Johnson A."/>
            <person name="Khan Z."/>
            <person name="Li Z."/>
            <person name="Liu W."/>
            <person name="Liu X."/>
            <person name="Perez L."/>
            <person name="Shen H."/>
            <person name="Wang Q."/>
            <person name="Watt J."/>
            <person name="Xi L."/>
            <person name="Xin Y."/>
            <person name="Zhou J."/>
            <person name="Deng J."/>
            <person name="Jiang H."/>
            <person name="Liu Y."/>
            <person name="Qu J."/>
            <person name="Song X.-Z."/>
            <person name="Zhang L."/>
            <person name="Villasana D."/>
            <person name="Johnson A."/>
            <person name="Liu J."/>
            <person name="Liyanage D."/>
            <person name="Lorensuhewa L."/>
            <person name="Robinson T."/>
            <person name="Song A."/>
            <person name="Song B.-B."/>
            <person name="Dinh H."/>
            <person name="Thornton R."/>
            <person name="Coyle M."/>
            <person name="Francisco L."/>
            <person name="Jackson L."/>
            <person name="Javaid M."/>
            <person name="Korchina V."/>
            <person name="Kovar C."/>
            <person name="Mata R."/>
            <person name="Mathew T."/>
            <person name="Ngo R."/>
            <person name="Nguyen L."/>
            <person name="Nguyen N."/>
            <person name="Okwuonu G."/>
            <person name="Ongeri F."/>
            <person name="Pham C."/>
            <person name="Simmons D."/>
            <person name="Wilczek-Boney K."/>
            <person name="Hale W."/>
            <person name="Jakkamsetti A."/>
            <person name="Pham P."/>
            <person name="Ruth R."/>
            <person name="San Lucas F."/>
            <person name="Warren J."/>
            <person name="Zhang J."/>
            <person name="Zhao Z."/>
            <person name="Zhou C."/>
            <person name="Zhu D."/>
            <person name="Lee S."/>
            <person name="Bess C."/>
            <person name="Blankenburg K."/>
            <person name="Forbes L."/>
            <person name="Fu Q."/>
            <person name="Gubbala S."/>
            <person name="Hirani K."/>
            <person name="Jayaseelan J.C."/>
            <person name="Lara F."/>
            <person name="Munidasa M."/>
            <person name="Palculict T."/>
            <person name="Patil S."/>
            <person name="Pu L.-L."/>
            <person name="Saada N."/>
            <person name="Tang L."/>
            <person name="Weissenberger G."/>
            <person name="Zhu Y."/>
            <person name="Hemphill L."/>
            <person name="Shang Y."/>
            <person name="Youmans B."/>
            <person name="Ayvaz T."/>
            <person name="Ross M."/>
            <person name="Santibanez J."/>
            <person name="Aqrawi P."/>
            <person name="Gross S."/>
            <person name="Joshi V."/>
            <person name="Fowler G."/>
            <person name="Nazareth L."/>
            <person name="Reid J."/>
            <person name="Worley K."/>
            <person name="Petrosino J."/>
            <person name="Highlander S."/>
            <person name="Gibbs R."/>
        </authorList>
    </citation>
    <scope>NUCLEOTIDE SEQUENCE [LARGE SCALE GENOMIC DNA]</scope>
    <source>
        <strain evidence="7 8">MM4-1A</strain>
    </source>
</reference>
<evidence type="ECO:0000256" key="6">
    <source>
        <dbReference type="SAM" id="Phobius"/>
    </source>
</evidence>
<evidence type="ECO:0000256" key="4">
    <source>
        <dbReference type="ARBA" id="ARBA00022989"/>
    </source>
</evidence>
<comment type="caution">
    <text evidence="7">The sequence shown here is derived from an EMBL/GenBank/DDBJ whole genome shotgun (WGS) entry which is preliminary data.</text>
</comment>
<sequence>MQQIMEENKVNDLSSTAVKKDSRTKMITGSAWMTAGSITSRILGALYIIPWVTWLGAYSNEANALYAQGYNIYNMFLVIATAGIPSAISKMVAHYNGINQYGVSRRLYHSGMYVAMAMGVICTTVMMFGARLMDNGDPNMIPVIRSLAWAILIIPGMSITRGFLQGYNWMAPSAISQFVEQLFRVIYMLAATYFIMKIQNGNWVSAVSQSTFAAFIGAIGAVIVLGIAWMRHQREMNDLVAHGEINTEVSTQTLIFKIIYQSIPFIIIESGVTIFQLIDQYTFKRMMPLVGHFTKYQMDVTYALFAFNANKLYMIVISLASALAATVIPLLATARAQNDQEDMRKQIQNVLLLFYFVMIPAALGLSAVAQQIYTVFYRYDAAGVVVLQFAAYISIMLGLYTVAAAMMQGISENKKMMMFLAIGIVIKFILQFPCIWIFEGLGPLVSTGISMFVINYLILHSFNMEFHLRFDKMALPTNQILAYSLVMFAGTKIVMLIIGHFVSPYGRYTAFFSLIPGVIVGAGIYLYLCLKSRLADQLLGPRVARLRTILHIK</sequence>
<keyword evidence="3 6" id="KW-0812">Transmembrane</keyword>
<feature type="transmembrane region" description="Helical" evidence="6">
    <location>
        <begin position="444"/>
        <end position="459"/>
    </location>
</feature>
<evidence type="ECO:0000313" key="7">
    <source>
        <dbReference type="EMBL" id="EGC14139.1"/>
    </source>
</evidence>
<dbReference type="Proteomes" id="UP000004335">
    <property type="component" value="Unassembled WGS sequence"/>
</dbReference>
<gene>
    <name evidence="7" type="ORF">HMPREF0536_11276</name>
</gene>
<keyword evidence="5 6" id="KW-0472">Membrane</keyword>
<dbReference type="AlphaFoldDB" id="A0A828RE59"/>
<dbReference type="InterPro" id="IPR024923">
    <property type="entry name" value="PG_synth_SpoVB"/>
</dbReference>
<feature type="transmembrane region" description="Helical" evidence="6">
    <location>
        <begin position="385"/>
        <end position="406"/>
    </location>
</feature>
<feature type="transmembrane region" description="Helical" evidence="6">
    <location>
        <begin position="312"/>
        <end position="332"/>
    </location>
</feature>
<dbReference type="PANTHER" id="PTHR30250:SF21">
    <property type="entry name" value="LIPID II FLIPPASE MURJ"/>
    <property type="match status" value="1"/>
</dbReference>
<dbReference type="InterPro" id="IPR002797">
    <property type="entry name" value="Polysacc_synth"/>
</dbReference>
<feature type="transmembrane region" description="Helical" evidence="6">
    <location>
        <begin position="258"/>
        <end position="278"/>
    </location>
</feature>
<dbReference type="InterPro" id="IPR050833">
    <property type="entry name" value="Poly_Biosynth_Transport"/>
</dbReference>
<feature type="transmembrane region" description="Helical" evidence="6">
    <location>
        <begin position="72"/>
        <end position="93"/>
    </location>
</feature>
<dbReference type="CDD" id="cd13124">
    <property type="entry name" value="MATE_SpoVB_like"/>
    <property type="match status" value="1"/>
</dbReference>
<feature type="transmembrane region" description="Helical" evidence="6">
    <location>
        <begin position="418"/>
        <end position="438"/>
    </location>
</feature>
<dbReference type="Pfam" id="PF01943">
    <property type="entry name" value="Polysacc_synt"/>
    <property type="match status" value="1"/>
</dbReference>
<dbReference type="EMBL" id="ACGX02000007">
    <property type="protein sequence ID" value="EGC14139.1"/>
    <property type="molecule type" value="Genomic_DNA"/>
</dbReference>